<evidence type="ECO:0000256" key="1">
    <source>
        <dbReference type="SAM" id="SignalP"/>
    </source>
</evidence>
<sequence length="222" mass="23235">MNRVARRIMAVALGAGAVLSAALGPAAVAQAAPARADGQISSLSFVTAAASPSAYTLSVTGHRQETTYYCVPASSQLMLNSFGITVSQRTLATKMGTTASGGTSGANANKVLNAYVNRKGYKVTTYSAKDPAKLMSMVRYDVGTLHRAAYIGVWMEDLPWNKGKVKGNNIGHGIAVYGYNASKGTITVYDPWKATGGKHTLTAKQLAAVSQSNGGLHYVTRL</sequence>
<feature type="domain" description="Peptidase C39-like" evidence="2">
    <location>
        <begin position="59"/>
        <end position="192"/>
    </location>
</feature>
<keyword evidence="4" id="KW-1185">Reference proteome</keyword>
<feature type="signal peptide" evidence="1">
    <location>
        <begin position="1"/>
        <end position="31"/>
    </location>
</feature>
<feature type="chain" id="PRO_5035223119" description="Peptidase C39-like domain-containing protein" evidence="1">
    <location>
        <begin position="32"/>
        <end position="222"/>
    </location>
</feature>
<accession>A0A8J3JG07</accession>
<dbReference type="InterPro" id="IPR039564">
    <property type="entry name" value="Peptidase_C39-like"/>
</dbReference>
<proteinExistence type="predicted"/>
<keyword evidence="1" id="KW-0732">Signal</keyword>
<reference evidence="3" key="1">
    <citation type="submission" date="2021-01" db="EMBL/GenBank/DDBJ databases">
        <title>Whole genome shotgun sequence of Actinocatenispora rupis NBRC 107355.</title>
        <authorList>
            <person name="Komaki H."/>
            <person name="Tamura T."/>
        </authorList>
    </citation>
    <scope>NUCLEOTIDE SEQUENCE</scope>
    <source>
        <strain evidence="3">NBRC 107355</strain>
    </source>
</reference>
<dbReference type="Pfam" id="PF13529">
    <property type="entry name" value="Peptidase_C39_2"/>
    <property type="match status" value="1"/>
</dbReference>
<dbReference type="Gene3D" id="3.90.70.10">
    <property type="entry name" value="Cysteine proteinases"/>
    <property type="match status" value="1"/>
</dbReference>
<evidence type="ECO:0000313" key="4">
    <source>
        <dbReference type="Proteomes" id="UP000612808"/>
    </source>
</evidence>
<protein>
    <recommendedName>
        <fullName evidence="2">Peptidase C39-like domain-containing protein</fullName>
    </recommendedName>
</protein>
<dbReference type="EMBL" id="BOMB01000029">
    <property type="protein sequence ID" value="GID14208.1"/>
    <property type="molecule type" value="Genomic_DNA"/>
</dbReference>
<organism evidence="3 4">
    <name type="scientific">Actinocatenispora rupis</name>
    <dbReference type="NCBI Taxonomy" id="519421"/>
    <lineage>
        <taxon>Bacteria</taxon>
        <taxon>Bacillati</taxon>
        <taxon>Actinomycetota</taxon>
        <taxon>Actinomycetes</taxon>
        <taxon>Micromonosporales</taxon>
        <taxon>Micromonosporaceae</taxon>
        <taxon>Actinocatenispora</taxon>
    </lineage>
</organism>
<evidence type="ECO:0000259" key="2">
    <source>
        <dbReference type="Pfam" id="PF13529"/>
    </source>
</evidence>
<dbReference type="Proteomes" id="UP000612808">
    <property type="component" value="Unassembled WGS sequence"/>
</dbReference>
<dbReference type="RefSeq" id="WP_203661951.1">
    <property type="nucleotide sequence ID" value="NZ_BAAAZM010000001.1"/>
</dbReference>
<name>A0A8J3JG07_9ACTN</name>
<dbReference type="SUPFAM" id="SSF54001">
    <property type="entry name" value="Cysteine proteinases"/>
    <property type="match status" value="1"/>
</dbReference>
<dbReference type="AlphaFoldDB" id="A0A8J3JG07"/>
<comment type="caution">
    <text evidence="3">The sequence shown here is derived from an EMBL/GenBank/DDBJ whole genome shotgun (WGS) entry which is preliminary data.</text>
</comment>
<dbReference type="InterPro" id="IPR038765">
    <property type="entry name" value="Papain-like_cys_pep_sf"/>
</dbReference>
<gene>
    <name evidence="3" type="ORF">Aru02nite_50970</name>
</gene>
<evidence type="ECO:0000313" key="3">
    <source>
        <dbReference type="EMBL" id="GID14208.1"/>
    </source>
</evidence>